<dbReference type="PANTHER" id="PTHR21499:SF3">
    <property type="entry name" value="ASPARTOKINASE"/>
    <property type="match status" value="1"/>
</dbReference>
<protein>
    <recommendedName>
        <fullName evidence="15">Aspartokinase</fullName>
        <ecNumber evidence="15">2.7.2.4</ecNumber>
    </recommendedName>
</protein>
<dbReference type="SUPFAM" id="SSF53633">
    <property type="entry name" value="Carbamate kinase-like"/>
    <property type="match status" value="1"/>
</dbReference>
<evidence type="ECO:0000256" key="13">
    <source>
        <dbReference type="ARBA" id="ARBA00047872"/>
    </source>
</evidence>
<organism evidence="18 19">
    <name type="scientific">Tepidanaerobacter acetatoxydans (strain DSM 21804 / JCM 16047 / Re1)</name>
    <dbReference type="NCBI Taxonomy" id="1209989"/>
    <lineage>
        <taxon>Bacteria</taxon>
        <taxon>Bacillati</taxon>
        <taxon>Bacillota</taxon>
        <taxon>Clostridia</taxon>
        <taxon>Thermosediminibacterales</taxon>
        <taxon>Tepidanaerobacteraceae</taxon>
        <taxon>Tepidanaerobacter</taxon>
    </lineage>
</organism>
<dbReference type="UniPathway" id="UPA00051">
    <property type="reaction ID" value="UER00462"/>
</dbReference>
<dbReference type="EMBL" id="HF563609">
    <property type="protein sequence ID" value="CCP26959.1"/>
    <property type="molecule type" value="Genomic_DNA"/>
</dbReference>
<dbReference type="GO" id="GO:0009089">
    <property type="term" value="P:lysine biosynthetic process via diaminopimelate"/>
    <property type="evidence" value="ECO:0007669"/>
    <property type="project" value="UniProtKB-UniPathway"/>
</dbReference>
<evidence type="ECO:0000256" key="16">
    <source>
        <dbReference type="RuleBase" id="RU004249"/>
    </source>
</evidence>
<dbReference type="PIRSF" id="PIRSF000726">
    <property type="entry name" value="Asp_kin"/>
    <property type="match status" value="1"/>
</dbReference>
<evidence type="ECO:0000256" key="12">
    <source>
        <dbReference type="ARBA" id="ARBA00023154"/>
    </source>
</evidence>
<dbReference type="Pfam" id="PF00696">
    <property type="entry name" value="AA_kinase"/>
    <property type="match status" value="1"/>
</dbReference>
<dbReference type="InterPro" id="IPR036393">
    <property type="entry name" value="AceGlu_kinase-like_sf"/>
</dbReference>
<evidence type="ECO:0000313" key="19">
    <source>
        <dbReference type="Proteomes" id="UP000010802"/>
    </source>
</evidence>
<sequence>MAIIVQKFGGTSVKSPENRKAVLNHILKAKEKGYDVVVVVSAMGRLGDPYATDTLINLLKAQGGEICPKKKDLIMSCGEIISAAVMASYIEAQGVKAEAMTGFQAGILTTADFGNAEILRVDPLPITEKLKEGNVVVVAGFQGQTEKGEITTLGRGGSDTTAVVLGGYLKADLVEIYTDVPGIAVTDPRVLPEAPFILQISYDEVIAMAENGAKVIHPRAVRAAKEFGMALRIKSTFDEGDGTLVGPEESDLVISGITSQSGFTAAKFESEDEFSSDDIKEFLKLSCDSSIYLSSVGENIILIEEEKKDMAANLAKELKSSAEFCHDMAKVSVICKSTINIKALTESIANLLLKNGVQIVAAANSNNCSKYIIKGKNASKAVSIIFNEYFSSKN</sequence>
<evidence type="ECO:0000256" key="2">
    <source>
        <dbReference type="ARBA" id="ARBA00004766"/>
    </source>
</evidence>
<dbReference type="NCBIfam" id="TIGR00657">
    <property type="entry name" value="asp_kinases"/>
    <property type="match status" value="1"/>
</dbReference>
<dbReference type="PANTHER" id="PTHR21499">
    <property type="entry name" value="ASPARTATE KINASE"/>
    <property type="match status" value="1"/>
</dbReference>
<keyword evidence="7 15" id="KW-0808">Transferase</keyword>
<evidence type="ECO:0000256" key="9">
    <source>
        <dbReference type="ARBA" id="ARBA00022777"/>
    </source>
</evidence>
<dbReference type="UniPathway" id="UPA00034">
    <property type="reaction ID" value="UER00015"/>
</dbReference>
<evidence type="ECO:0000256" key="10">
    <source>
        <dbReference type="ARBA" id="ARBA00022840"/>
    </source>
</evidence>
<name>F4LQV8_TEPAE</name>
<dbReference type="OrthoDB" id="9799110at2"/>
<comment type="pathway">
    <text evidence="4 16">Amino-acid biosynthesis; L-threonine biosynthesis; L-threonine from L-aspartate: step 1/5.</text>
</comment>
<evidence type="ECO:0000256" key="6">
    <source>
        <dbReference type="ARBA" id="ARBA00022605"/>
    </source>
</evidence>
<keyword evidence="12" id="KW-0457">Lysine biosynthesis</keyword>
<dbReference type="InterPro" id="IPR001048">
    <property type="entry name" value="Asp/Glu/Uridylate_kinase"/>
</dbReference>
<dbReference type="KEGG" id="tae:TepiRe1_2138"/>
<accession>L0S3B5</accession>
<comment type="similarity">
    <text evidence="5 15">Belongs to the aspartokinase family.</text>
</comment>
<proteinExistence type="inferred from homology"/>
<dbReference type="GO" id="GO:0009090">
    <property type="term" value="P:homoserine biosynthetic process"/>
    <property type="evidence" value="ECO:0007669"/>
    <property type="project" value="TreeGrafter"/>
</dbReference>
<feature type="binding site" evidence="14">
    <location>
        <begin position="178"/>
        <end position="179"/>
    </location>
    <ligand>
        <name>ATP</name>
        <dbReference type="ChEBI" id="CHEBI:30616"/>
    </ligand>
</feature>
<dbReference type="RefSeq" id="WP_013779033.1">
    <property type="nucleotide sequence ID" value="NC_015519.1"/>
</dbReference>
<keyword evidence="9 15" id="KW-0418">Kinase</keyword>
<feature type="binding site" evidence="14">
    <location>
        <begin position="7"/>
        <end position="10"/>
    </location>
    <ligand>
        <name>ATP</name>
        <dbReference type="ChEBI" id="CHEBI:30616"/>
    </ligand>
</feature>
<dbReference type="AlphaFoldDB" id="F4LQV8"/>
<evidence type="ECO:0000256" key="8">
    <source>
        <dbReference type="ARBA" id="ARBA00022741"/>
    </source>
</evidence>
<evidence type="ECO:0000256" key="4">
    <source>
        <dbReference type="ARBA" id="ARBA00005139"/>
    </source>
</evidence>
<dbReference type="InterPro" id="IPR001341">
    <property type="entry name" value="Asp_kinase"/>
</dbReference>
<evidence type="ECO:0000313" key="18">
    <source>
        <dbReference type="EMBL" id="CCP26959.1"/>
    </source>
</evidence>
<gene>
    <name evidence="18" type="ordered locus">TEPIRE1_2138</name>
</gene>
<accession>F4LQV8</accession>
<dbReference type="HOGENOM" id="CLU_009116_3_1_9"/>
<dbReference type="UniPathway" id="UPA00050">
    <property type="reaction ID" value="UER00461"/>
</dbReference>
<feature type="binding site" evidence="14">
    <location>
        <position position="79"/>
    </location>
    <ligand>
        <name>substrate</name>
    </ligand>
</feature>
<evidence type="ECO:0000256" key="11">
    <source>
        <dbReference type="ARBA" id="ARBA00022915"/>
    </source>
</evidence>
<keyword evidence="11" id="KW-0220">Diaminopimelate biosynthesis</keyword>
<evidence type="ECO:0000256" key="1">
    <source>
        <dbReference type="ARBA" id="ARBA00003121"/>
    </source>
</evidence>
<dbReference type="EC" id="2.7.2.4" evidence="15"/>
<dbReference type="GO" id="GO:0019877">
    <property type="term" value="P:diaminopimelate biosynthetic process"/>
    <property type="evidence" value="ECO:0007669"/>
    <property type="project" value="UniProtKB-KW"/>
</dbReference>
<comment type="catalytic activity">
    <reaction evidence="13 15">
        <text>L-aspartate + ATP = 4-phospho-L-aspartate + ADP</text>
        <dbReference type="Rhea" id="RHEA:23776"/>
        <dbReference type="ChEBI" id="CHEBI:29991"/>
        <dbReference type="ChEBI" id="CHEBI:30616"/>
        <dbReference type="ChEBI" id="CHEBI:57535"/>
        <dbReference type="ChEBI" id="CHEBI:456216"/>
        <dbReference type="EC" id="2.7.2.4"/>
    </reaction>
</comment>
<dbReference type="eggNOG" id="COG0527">
    <property type="taxonomic scope" value="Bacteria"/>
</dbReference>
<reference evidence="19" key="1">
    <citation type="journal article" date="2013" name="Genome Announc.">
        <title>First genome sequence of a syntrophic acetate-oxidizing bacterium, Tepidanaerobacter acetatoxydans strain Re1.</title>
        <authorList>
            <person name="Manzoor S."/>
            <person name="Bongcam-Rudloff E."/>
            <person name="Schnurer A."/>
            <person name="Muller B."/>
        </authorList>
    </citation>
    <scope>NUCLEOTIDE SEQUENCE [LARGE SCALE GENOMIC DNA]</scope>
    <source>
        <strain evidence="19">Re1</strain>
    </source>
</reference>
<comment type="pathway">
    <text evidence="3 16">Amino-acid biosynthesis; L-methionine biosynthesis via de novo pathway; L-homoserine from L-aspartate: step 1/3.</text>
</comment>
<evidence type="ECO:0000259" key="17">
    <source>
        <dbReference type="Pfam" id="PF00696"/>
    </source>
</evidence>
<evidence type="ECO:0000256" key="3">
    <source>
        <dbReference type="ARBA" id="ARBA00004986"/>
    </source>
</evidence>
<feature type="domain" description="Aspartate/glutamate/uridylate kinase" evidence="17">
    <location>
        <begin position="3"/>
        <end position="235"/>
    </location>
</feature>
<dbReference type="Proteomes" id="UP000010802">
    <property type="component" value="Chromosome"/>
</dbReference>
<dbReference type="InterPro" id="IPR005260">
    <property type="entry name" value="Asp_kin_monofn"/>
</dbReference>
<dbReference type="GO" id="GO:0004072">
    <property type="term" value="F:aspartate kinase activity"/>
    <property type="evidence" value="ECO:0007669"/>
    <property type="project" value="UniProtKB-EC"/>
</dbReference>
<dbReference type="GO" id="GO:0005829">
    <property type="term" value="C:cytosol"/>
    <property type="evidence" value="ECO:0007669"/>
    <property type="project" value="TreeGrafter"/>
</dbReference>
<dbReference type="STRING" id="1209989.TepRe1_1983"/>
<dbReference type="Gene3D" id="3.40.1160.10">
    <property type="entry name" value="Acetylglutamate kinase-like"/>
    <property type="match status" value="1"/>
</dbReference>
<comment type="function">
    <text evidence="1">Catalyzes the phosphorylation of the beta-carboxyl group of aspartic acid with ATP to yield 4-phospho-L-aspartate, which is involved in the branched biosynthetic pathway leading to the biosynthesis of amino acids threonine, isoleucine and methionine.</text>
</comment>
<evidence type="ECO:0000256" key="15">
    <source>
        <dbReference type="RuleBase" id="RU003448"/>
    </source>
</evidence>
<evidence type="ECO:0000256" key="5">
    <source>
        <dbReference type="ARBA" id="ARBA00010122"/>
    </source>
</evidence>
<dbReference type="InterPro" id="IPR018042">
    <property type="entry name" value="Aspartate_kinase_CS"/>
</dbReference>
<comment type="pathway">
    <text evidence="2 16">Amino-acid biosynthesis; L-lysine biosynthesis via DAP pathway; (S)-tetrahydrodipicolinate from L-aspartate: step 1/4.</text>
</comment>
<dbReference type="KEGG" id="tep:TepRe1_1983"/>
<evidence type="ECO:0000256" key="14">
    <source>
        <dbReference type="PIRSR" id="PIRSR000726-1"/>
    </source>
</evidence>
<dbReference type="PROSITE" id="PS00324">
    <property type="entry name" value="ASPARTOKINASE"/>
    <property type="match status" value="1"/>
</dbReference>
<dbReference type="PATRIC" id="fig|1209989.3.peg.2457"/>
<dbReference type="GO" id="GO:0009088">
    <property type="term" value="P:threonine biosynthetic process"/>
    <property type="evidence" value="ECO:0007669"/>
    <property type="project" value="UniProtKB-UniPathway"/>
</dbReference>
<keyword evidence="10 14" id="KW-0067">ATP-binding</keyword>
<feature type="binding site" evidence="14">
    <location>
        <begin position="214"/>
        <end position="215"/>
    </location>
    <ligand>
        <name>ATP</name>
        <dbReference type="ChEBI" id="CHEBI:30616"/>
    </ligand>
</feature>
<keyword evidence="6 16" id="KW-0028">Amino-acid biosynthesis</keyword>
<evidence type="ECO:0000256" key="7">
    <source>
        <dbReference type="ARBA" id="ARBA00022679"/>
    </source>
</evidence>
<dbReference type="GO" id="GO:0005524">
    <property type="term" value="F:ATP binding"/>
    <property type="evidence" value="ECO:0007669"/>
    <property type="project" value="UniProtKB-KW"/>
</dbReference>
<keyword evidence="8 14" id="KW-0547">Nucleotide-binding</keyword>
<feature type="binding site" evidence="14">
    <location>
        <position position="189"/>
    </location>
    <ligand>
        <name>ATP</name>
        <dbReference type="ChEBI" id="CHEBI:30616"/>
    </ligand>
</feature>
<feature type="binding site" evidence="14">
    <location>
        <position position="52"/>
    </location>
    <ligand>
        <name>substrate</name>
    </ligand>
</feature>
<keyword evidence="19" id="KW-1185">Reference proteome</keyword>